<organism evidence="2 3">
    <name type="scientific">Luteimonas rhizosphaericola</name>
    <dbReference type="NCBI Taxonomy" id="3042024"/>
    <lineage>
        <taxon>Bacteria</taxon>
        <taxon>Pseudomonadati</taxon>
        <taxon>Pseudomonadota</taxon>
        <taxon>Gammaproteobacteria</taxon>
        <taxon>Lysobacterales</taxon>
        <taxon>Lysobacteraceae</taxon>
        <taxon>Luteimonas</taxon>
    </lineage>
</organism>
<evidence type="ECO:0000313" key="3">
    <source>
        <dbReference type="Proteomes" id="UP001156831"/>
    </source>
</evidence>
<dbReference type="RefSeq" id="WP_280599783.1">
    <property type="nucleotide sequence ID" value="NZ_JARXRN010000016.1"/>
</dbReference>
<feature type="transmembrane region" description="Helical" evidence="1">
    <location>
        <begin position="57"/>
        <end position="75"/>
    </location>
</feature>
<keyword evidence="1" id="KW-1133">Transmembrane helix</keyword>
<keyword evidence="1" id="KW-0472">Membrane</keyword>
<dbReference type="EMBL" id="JARXRN010000016">
    <property type="protein sequence ID" value="MDH5829578.1"/>
    <property type="molecule type" value="Genomic_DNA"/>
</dbReference>
<evidence type="ECO:0000256" key="1">
    <source>
        <dbReference type="SAM" id="Phobius"/>
    </source>
</evidence>
<protein>
    <submittedName>
        <fullName evidence="2">Uncharacterized protein</fullName>
    </submittedName>
</protein>
<proteinExistence type="predicted"/>
<keyword evidence="1" id="KW-0812">Transmembrane</keyword>
<comment type="caution">
    <text evidence="2">The sequence shown here is derived from an EMBL/GenBank/DDBJ whole genome shotgun (WGS) entry which is preliminary data.</text>
</comment>
<accession>A0ABT6JFW3</accession>
<evidence type="ECO:0000313" key="2">
    <source>
        <dbReference type="EMBL" id="MDH5829578.1"/>
    </source>
</evidence>
<name>A0ABT6JFW3_9GAMM</name>
<feature type="transmembrane region" description="Helical" evidence="1">
    <location>
        <begin position="84"/>
        <end position="102"/>
    </location>
</feature>
<gene>
    <name evidence="2" type="ORF">QFW80_03465</name>
</gene>
<keyword evidence="3" id="KW-1185">Reference proteome</keyword>
<sequence length="139" mass="14544">MIRTTLAVLLGLVVALATMLLLEYLGMSLFPLPPGLRLDNEDDLARLVDSASMGKKLWVLAGWTLAAFVGGWVAAKVSRRHRTGAALAVGVLIAGGVVLNALLLPHPAWMTVVGVLLPLPVAWCGSRLATPRTADVSAG</sequence>
<dbReference type="Proteomes" id="UP001156831">
    <property type="component" value="Unassembled WGS sequence"/>
</dbReference>
<reference evidence="2 3" key="1">
    <citation type="submission" date="2023-04" db="EMBL/GenBank/DDBJ databases">
        <title>Luteimonas sp. M1R5S18.</title>
        <authorList>
            <person name="Sun J.-Q."/>
        </authorList>
    </citation>
    <scope>NUCLEOTIDE SEQUENCE [LARGE SCALE GENOMIC DNA]</scope>
    <source>
        <strain evidence="2 3">M1R5S18</strain>
    </source>
</reference>